<dbReference type="Gene3D" id="2.60.40.3100">
    <property type="entry name" value="Arylsulphate sulphotransferase monomer, N-terminal domain"/>
    <property type="match status" value="1"/>
</dbReference>
<dbReference type="InterPro" id="IPR035391">
    <property type="entry name" value="Arylsulfotran_N"/>
</dbReference>
<evidence type="ECO:0000313" key="3">
    <source>
        <dbReference type="Proteomes" id="UP000305848"/>
    </source>
</evidence>
<accession>A0A4V5UV67</accession>
<dbReference type="RefSeq" id="WP_137260053.1">
    <property type="nucleotide sequence ID" value="NZ_SZQL01000001.1"/>
</dbReference>
<protein>
    <recommendedName>
        <fullName evidence="1">Arylsulfotransferase N-terminal domain-containing protein</fullName>
    </recommendedName>
</protein>
<dbReference type="Pfam" id="PF17425">
    <property type="entry name" value="Arylsulfotran_N"/>
    <property type="match status" value="1"/>
</dbReference>
<dbReference type="PANTHER" id="PTHR35340:SF10">
    <property type="entry name" value="CYTOPLASMIC PROTEIN"/>
    <property type="match status" value="1"/>
</dbReference>
<dbReference type="Pfam" id="PF05935">
    <property type="entry name" value="Arylsulfotrans"/>
    <property type="match status" value="1"/>
</dbReference>
<comment type="caution">
    <text evidence="2">The sequence shown here is derived from an EMBL/GenBank/DDBJ whole genome shotgun (WGS) entry which is preliminary data.</text>
</comment>
<evidence type="ECO:0000259" key="1">
    <source>
        <dbReference type="Pfam" id="PF17425"/>
    </source>
</evidence>
<sequence length="536" mass="59390">MKHRIFTALAAFILLHSCSKNDHPSPPSPPIVPIEFTVSPDSVKVNPYGYTPLSALVSFTTEKAGNTVLIVKGKHGSFTDIVHRFNDAGTSHSIPVIGMYADYNNTVLLRVVNSTGDTLAKSTVMIQTGSLPADLPTSITPQDFDTTAVEPGITLVSSLSTFGVPNRPTIPYMIDDYGDIRWVLDYSSYPELATMFFDDGIARLRNGNLYFGDTKTSKIYEVDLLGQIINTWGLSGYIFHHNVQEKPDGNFLVTVSKPDSKNTEGLSTIEDYVIEINRQGGDVANVWDLKESLDEHRTVQTVNNPNKADWIHINSVMYDSTDNTIIVSGRTQCLVKLDYSNNVKWIMAAHIGWGKNRRGEDLNQFLLTPLDASGNPITDTAVVKGWTRTADFEWNWYQHSNIFLPNGDIMIFDNGTARTPYAPDGSTSNSAPGKYSRAVEYKIDETNKTVQQIWEYGKDRGQECYASFISSVQYLPETNHILFAPGLNTLNPGGRGGRIVEVDYSTGQVVAERVINTATTTAFHRAKKMSAYPDNL</sequence>
<dbReference type="InterPro" id="IPR038477">
    <property type="entry name" value="ASST_N_sf"/>
</dbReference>
<dbReference type="GO" id="GO:0004062">
    <property type="term" value="F:aryl sulfotransferase activity"/>
    <property type="evidence" value="ECO:0007669"/>
    <property type="project" value="InterPro"/>
</dbReference>
<gene>
    <name evidence="2" type="ORF">FC093_01985</name>
</gene>
<dbReference type="InterPro" id="IPR010262">
    <property type="entry name" value="Arylsulfotransferase_bact"/>
</dbReference>
<dbReference type="SUPFAM" id="SSF63829">
    <property type="entry name" value="Calcium-dependent phosphotriesterase"/>
    <property type="match status" value="1"/>
</dbReference>
<evidence type="ECO:0000313" key="2">
    <source>
        <dbReference type="EMBL" id="TKK71813.1"/>
    </source>
</evidence>
<dbReference type="EMBL" id="SZQL01000001">
    <property type="protein sequence ID" value="TKK71813.1"/>
    <property type="molecule type" value="Genomic_DNA"/>
</dbReference>
<dbReference type="PANTHER" id="PTHR35340">
    <property type="entry name" value="PQQ ENZYME REPEAT PROTEIN-RELATED"/>
    <property type="match status" value="1"/>
</dbReference>
<reference evidence="2 3" key="1">
    <citation type="submission" date="2019-05" db="EMBL/GenBank/DDBJ databases">
        <title>Panacibacter sp. strain 17mud1-8 Genome sequencing and assembly.</title>
        <authorList>
            <person name="Chhetri G."/>
        </authorList>
    </citation>
    <scope>NUCLEOTIDE SEQUENCE [LARGE SCALE GENOMIC DNA]</scope>
    <source>
        <strain evidence="2 3">17mud1-8</strain>
    </source>
</reference>
<keyword evidence="3" id="KW-1185">Reference proteome</keyword>
<dbReference type="InterPro" id="IPR053143">
    <property type="entry name" value="Arylsulfate_ST"/>
</dbReference>
<name>A0A4V5UV67_9BACT</name>
<dbReference type="AlphaFoldDB" id="A0A4V5UV67"/>
<dbReference type="Proteomes" id="UP000305848">
    <property type="component" value="Unassembled WGS sequence"/>
</dbReference>
<dbReference type="OrthoDB" id="304912at2"/>
<feature type="domain" description="Arylsulfotransferase N-terminal" evidence="1">
    <location>
        <begin position="42"/>
        <end position="128"/>
    </location>
</feature>
<proteinExistence type="predicted"/>
<organism evidence="2 3">
    <name type="scientific">Ilyomonas limi</name>
    <dbReference type="NCBI Taxonomy" id="2575867"/>
    <lineage>
        <taxon>Bacteria</taxon>
        <taxon>Pseudomonadati</taxon>
        <taxon>Bacteroidota</taxon>
        <taxon>Chitinophagia</taxon>
        <taxon>Chitinophagales</taxon>
        <taxon>Chitinophagaceae</taxon>
        <taxon>Ilyomonas</taxon>
    </lineage>
</organism>